<dbReference type="OrthoDB" id="8659436at2"/>
<protein>
    <submittedName>
        <fullName evidence="8">Fe2+/Zn2+ uptake regulation protein</fullName>
    </submittedName>
</protein>
<accession>I5ARX8</accession>
<feature type="binding site" evidence="7">
    <location>
        <position position="89"/>
    </location>
    <ligand>
        <name>Zn(2+)</name>
        <dbReference type="ChEBI" id="CHEBI:29105"/>
    </ligand>
</feature>
<evidence type="ECO:0000256" key="7">
    <source>
        <dbReference type="PIRSR" id="PIRSR602481-1"/>
    </source>
</evidence>
<comment type="cofactor">
    <cofactor evidence="7">
        <name>Zn(2+)</name>
        <dbReference type="ChEBI" id="CHEBI:29105"/>
    </cofactor>
    <text evidence="7">Binds 1 zinc ion per subunit.</text>
</comment>
<keyword evidence="4" id="KW-0805">Transcription regulation</keyword>
<reference evidence="8 9" key="2">
    <citation type="submission" date="2012-02" db="EMBL/GenBank/DDBJ databases">
        <title>Improved High-Quality Draft sequence of Eubacterium cellulosolvens 6.</title>
        <authorList>
            <consortium name="US DOE Joint Genome Institute"/>
            <person name="Lucas S."/>
            <person name="Han J."/>
            <person name="Lapidus A."/>
            <person name="Cheng J.-F."/>
            <person name="Goodwin L."/>
            <person name="Pitluck S."/>
            <person name="Peters L."/>
            <person name="Mikhailova N."/>
            <person name="Gu W."/>
            <person name="Detter J.C."/>
            <person name="Han C."/>
            <person name="Tapia R."/>
            <person name="Land M."/>
            <person name="Hauser L."/>
            <person name="Kyrpides N."/>
            <person name="Ivanova N."/>
            <person name="Pagani I."/>
            <person name="Johnson E."/>
            <person name="Mukhopadhyay B."/>
            <person name="Anderson I."/>
            <person name="Woyke T."/>
        </authorList>
    </citation>
    <scope>NUCLEOTIDE SEQUENCE [LARGE SCALE GENOMIC DNA]</scope>
    <source>
        <strain evidence="8 9">6</strain>
    </source>
</reference>
<gene>
    <name evidence="8" type="ORF">EubceDRAFT1_0713</name>
</gene>
<proteinExistence type="inferred from homology"/>
<dbReference type="InterPro" id="IPR002481">
    <property type="entry name" value="FUR"/>
</dbReference>
<dbReference type="GO" id="GO:0008270">
    <property type="term" value="F:zinc ion binding"/>
    <property type="evidence" value="ECO:0007669"/>
    <property type="project" value="TreeGrafter"/>
</dbReference>
<reference evidence="8 9" key="1">
    <citation type="submission" date="2010-08" db="EMBL/GenBank/DDBJ databases">
        <authorList>
            <consortium name="US DOE Joint Genome Institute (JGI-PGF)"/>
            <person name="Lucas S."/>
            <person name="Copeland A."/>
            <person name="Lapidus A."/>
            <person name="Cheng J.-F."/>
            <person name="Bruce D."/>
            <person name="Goodwin L."/>
            <person name="Pitluck S."/>
            <person name="Land M.L."/>
            <person name="Hauser L."/>
            <person name="Chang Y.-J."/>
            <person name="Anderson I.J."/>
            <person name="Johnson E."/>
            <person name="Mulhopadhyay B."/>
            <person name="Kyrpides N."/>
            <person name="Woyke T.J."/>
        </authorList>
    </citation>
    <scope>NUCLEOTIDE SEQUENCE [LARGE SCALE GENOMIC DNA]</scope>
    <source>
        <strain evidence="8 9">6</strain>
    </source>
</reference>
<evidence type="ECO:0000256" key="1">
    <source>
        <dbReference type="ARBA" id="ARBA00007957"/>
    </source>
</evidence>
<evidence type="ECO:0000256" key="2">
    <source>
        <dbReference type="ARBA" id="ARBA00022491"/>
    </source>
</evidence>
<dbReference type="InterPro" id="IPR036390">
    <property type="entry name" value="WH_DNA-bd_sf"/>
</dbReference>
<name>I5ARX8_EUBC6</name>
<keyword evidence="7" id="KW-0479">Metal-binding</keyword>
<keyword evidence="3 7" id="KW-0862">Zinc</keyword>
<comment type="similarity">
    <text evidence="1">Belongs to the Fur family.</text>
</comment>
<dbReference type="STRING" id="633697.EubceDRAFT1_0713"/>
<evidence type="ECO:0000256" key="3">
    <source>
        <dbReference type="ARBA" id="ARBA00022833"/>
    </source>
</evidence>
<dbReference type="SUPFAM" id="SSF46785">
    <property type="entry name" value="Winged helix' DNA-binding domain"/>
    <property type="match status" value="1"/>
</dbReference>
<dbReference type="GO" id="GO:0003700">
    <property type="term" value="F:DNA-binding transcription factor activity"/>
    <property type="evidence" value="ECO:0007669"/>
    <property type="project" value="InterPro"/>
</dbReference>
<organism evidence="8 9">
    <name type="scientific">Eubacterium cellulosolvens (strain ATCC 43171 / JCM 9499 / 6)</name>
    <name type="common">Cillobacterium cellulosolvens</name>
    <dbReference type="NCBI Taxonomy" id="633697"/>
    <lineage>
        <taxon>Bacteria</taxon>
        <taxon>Bacillati</taxon>
        <taxon>Bacillota</taxon>
        <taxon>Clostridia</taxon>
        <taxon>Eubacteriales</taxon>
        <taxon>Eubacteriaceae</taxon>
        <taxon>Eubacterium</taxon>
    </lineage>
</organism>
<dbReference type="Gene3D" id="3.30.1490.190">
    <property type="match status" value="1"/>
</dbReference>
<dbReference type="HOGENOM" id="CLU_096072_5_2_9"/>
<evidence type="ECO:0000313" key="8">
    <source>
        <dbReference type="EMBL" id="EIM56551.1"/>
    </source>
</evidence>
<feature type="binding site" evidence="7">
    <location>
        <position position="86"/>
    </location>
    <ligand>
        <name>Zn(2+)</name>
        <dbReference type="ChEBI" id="CHEBI:29105"/>
    </ligand>
</feature>
<dbReference type="GO" id="GO:0000976">
    <property type="term" value="F:transcription cis-regulatory region binding"/>
    <property type="evidence" value="ECO:0007669"/>
    <property type="project" value="TreeGrafter"/>
</dbReference>
<dbReference type="InterPro" id="IPR036388">
    <property type="entry name" value="WH-like_DNA-bd_sf"/>
</dbReference>
<dbReference type="Proteomes" id="UP000005753">
    <property type="component" value="Chromosome"/>
</dbReference>
<keyword evidence="5" id="KW-0238">DNA-binding</keyword>
<dbReference type="PANTHER" id="PTHR33202:SF7">
    <property type="entry name" value="FERRIC UPTAKE REGULATION PROTEIN"/>
    <property type="match status" value="1"/>
</dbReference>
<evidence type="ECO:0000313" key="9">
    <source>
        <dbReference type="Proteomes" id="UP000005753"/>
    </source>
</evidence>
<evidence type="ECO:0000256" key="4">
    <source>
        <dbReference type="ARBA" id="ARBA00023015"/>
    </source>
</evidence>
<dbReference type="Pfam" id="PF01475">
    <property type="entry name" value="FUR"/>
    <property type="match status" value="1"/>
</dbReference>
<evidence type="ECO:0000256" key="6">
    <source>
        <dbReference type="ARBA" id="ARBA00023163"/>
    </source>
</evidence>
<dbReference type="PANTHER" id="PTHR33202">
    <property type="entry name" value="ZINC UPTAKE REGULATION PROTEIN"/>
    <property type="match status" value="1"/>
</dbReference>
<dbReference type="GO" id="GO:0045892">
    <property type="term" value="P:negative regulation of DNA-templated transcription"/>
    <property type="evidence" value="ECO:0007669"/>
    <property type="project" value="TreeGrafter"/>
</dbReference>
<dbReference type="Gene3D" id="1.10.10.10">
    <property type="entry name" value="Winged helix-like DNA-binding domain superfamily/Winged helix DNA-binding domain"/>
    <property type="match status" value="1"/>
</dbReference>
<dbReference type="InterPro" id="IPR043135">
    <property type="entry name" value="Fur_C"/>
</dbReference>
<dbReference type="AlphaFoldDB" id="I5ARX8"/>
<keyword evidence="2" id="KW-0678">Repressor</keyword>
<keyword evidence="6" id="KW-0804">Transcription</keyword>
<dbReference type="GO" id="GO:1900376">
    <property type="term" value="P:regulation of secondary metabolite biosynthetic process"/>
    <property type="evidence" value="ECO:0007669"/>
    <property type="project" value="TreeGrafter"/>
</dbReference>
<keyword evidence="9" id="KW-1185">Reference proteome</keyword>
<dbReference type="EMBL" id="CM001487">
    <property type="protein sequence ID" value="EIM56551.1"/>
    <property type="molecule type" value="Genomic_DNA"/>
</dbReference>
<sequence length="147" mass="17226">MYKTKVRTLIISYLKSNSDRRFTAREIYDSIKDQAGSLNQTTIYRNMDRLCEEGELVRYKEPNRNAWYYQYSDEHKHCNRHMHAQCSTCGKIFHLEKPFVDEFTDRIRTMYGLDVSPSDTIIIGQCEDCGQMEAGEDPCGDEDKNTT</sequence>
<evidence type="ECO:0000256" key="5">
    <source>
        <dbReference type="ARBA" id="ARBA00023125"/>
    </source>
</evidence>
<dbReference type="eggNOG" id="COG0735">
    <property type="taxonomic scope" value="Bacteria"/>
</dbReference>
<feature type="binding site" evidence="7">
    <location>
        <position position="129"/>
    </location>
    <ligand>
        <name>Zn(2+)</name>
        <dbReference type="ChEBI" id="CHEBI:29105"/>
    </ligand>
</feature>
<feature type="binding site" evidence="7">
    <location>
        <position position="126"/>
    </location>
    <ligand>
        <name>Zn(2+)</name>
        <dbReference type="ChEBI" id="CHEBI:29105"/>
    </ligand>
</feature>